<sequence length="148" mass="17345">MINKFIELNQQEYDKILTCEKNVKLELHCNGEKFYKILIDTNNKIENKVTRCDYLATTTDLKKIIIYIELKGENIQRAIEQILTTCDFLNEKFEKRYAAIPHTGNPEAKTILQNNISRFQKKNFKLPLLTSSNTLKLKYNPNTKTISK</sequence>
<dbReference type="Proteomes" id="UP000308838">
    <property type="component" value="Unassembled WGS sequence"/>
</dbReference>
<accession>A0A4U7BIJ6</accession>
<dbReference type="OrthoDB" id="1365333at2"/>
<reference evidence="1 2" key="1">
    <citation type="submission" date="2018-05" db="EMBL/GenBank/DDBJ databases">
        <title>Novel Campyloabacter and Helicobacter Species and Strains.</title>
        <authorList>
            <person name="Mannion A.J."/>
            <person name="Shen Z."/>
            <person name="Fox J.G."/>
        </authorList>
    </citation>
    <scope>NUCLEOTIDE SEQUENCE [LARGE SCALE GENOMIC DNA]</scope>
    <source>
        <strain evidence="2">MIT17-664</strain>
    </source>
</reference>
<dbReference type="AlphaFoldDB" id="A0A4U7BIJ6"/>
<proteinExistence type="predicted"/>
<evidence type="ECO:0000313" key="1">
    <source>
        <dbReference type="EMBL" id="TKX28244.1"/>
    </source>
</evidence>
<dbReference type="EMBL" id="NXLZ01000022">
    <property type="protein sequence ID" value="TKX28244.1"/>
    <property type="molecule type" value="Genomic_DNA"/>
</dbReference>
<comment type="caution">
    <text evidence="1">The sequence shown here is derived from an EMBL/GenBank/DDBJ whole genome shotgun (WGS) entry which is preliminary data.</text>
</comment>
<gene>
    <name evidence="1" type="ORF">CQA69_08470</name>
</gene>
<organism evidence="1 2">
    <name type="scientific">Campylobacter estrildidarum</name>
    <dbReference type="NCBI Taxonomy" id="2510189"/>
    <lineage>
        <taxon>Bacteria</taxon>
        <taxon>Pseudomonadati</taxon>
        <taxon>Campylobacterota</taxon>
        <taxon>Epsilonproteobacteria</taxon>
        <taxon>Campylobacterales</taxon>
        <taxon>Campylobacteraceae</taxon>
        <taxon>Campylobacter</taxon>
    </lineage>
</organism>
<dbReference type="RefSeq" id="WP_137621344.1">
    <property type="nucleotide sequence ID" value="NZ_NXLZ01000022.1"/>
</dbReference>
<protein>
    <submittedName>
        <fullName evidence="1">Uncharacterized protein</fullName>
    </submittedName>
</protein>
<keyword evidence="2" id="KW-1185">Reference proteome</keyword>
<evidence type="ECO:0000313" key="2">
    <source>
        <dbReference type="Proteomes" id="UP000308838"/>
    </source>
</evidence>
<name>A0A4U7BIJ6_9BACT</name>